<feature type="region of interest" description="Disordered" evidence="1">
    <location>
        <begin position="352"/>
        <end position="387"/>
    </location>
</feature>
<organism evidence="4 5">
    <name type="scientific">Macrolepiota fuliginosa MF-IS2</name>
    <dbReference type="NCBI Taxonomy" id="1400762"/>
    <lineage>
        <taxon>Eukaryota</taxon>
        <taxon>Fungi</taxon>
        <taxon>Dikarya</taxon>
        <taxon>Basidiomycota</taxon>
        <taxon>Agaricomycotina</taxon>
        <taxon>Agaricomycetes</taxon>
        <taxon>Agaricomycetidae</taxon>
        <taxon>Agaricales</taxon>
        <taxon>Agaricineae</taxon>
        <taxon>Agaricaceae</taxon>
        <taxon>Macrolepiota</taxon>
    </lineage>
</organism>
<dbReference type="PANTHER" id="PTHR40465">
    <property type="entry name" value="CHROMOSOME 1, WHOLE GENOME SHOTGUN SEQUENCE"/>
    <property type="match status" value="1"/>
</dbReference>
<sequence length="431" mass="47846">MPPTTMLSLQNATLDNTVGALFLGVLAAMFLFGITTLQMYWYYHLYPKDSQLHKYSVAILWSLDTLHLALTIHAVYTYIVNGFGNILGLEHISWSIKLQVSVNVVIILVVHSLYALRVWILGEYHRGGVGYLVAFVLVGGFVIGAVLAYQIYTIHTYAELGRISWVINSAFATATGIDFIITASMCYYLWKSQAPASRLNSRISTIIQYTLSSGLLTSACSLSALFSYILLSNTFVFLGLQFILTKLYVASFLTMLNARKRTVTVGSSNTDDLNSENTTPVTDLIPRRYQLFSHKFRSSQSQTQSQLRTHRLRLRTATSSFWSPPPPPTLPDYDQGYHDYLPSNLDLEHGRAGAEGKIEKSLSDESETIRGTVKSLGSPTSPLSATSTDGLMQLTVQQPPSAYTSEAQISPPVKTSIDIRPLSTSYPWHAR</sequence>
<feature type="transmembrane region" description="Helical" evidence="2">
    <location>
        <begin position="96"/>
        <end position="116"/>
    </location>
</feature>
<feature type="compositionally biased region" description="Polar residues" evidence="1">
    <location>
        <begin position="375"/>
        <end position="387"/>
    </location>
</feature>
<dbReference type="OrthoDB" id="2798516at2759"/>
<feature type="transmembrane region" description="Helical" evidence="2">
    <location>
        <begin position="235"/>
        <end position="256"/>
    </location>
</feature>
<feature type="transmembrane region" description="Helical" evidence="2">
    <location>
        <begin position="20"/>
        <end position="43"/>
    </location>
</feature>
<keyword evidence="2" id="KW-0472">Membrane</keyword>
<dbReference type="InterPro" id="IPR045339">
    <property type="entry name" value="DUF6534"/>
</dbReference>
<evidence type="ECO:0000256" key="1">
    <source>
        <dbReference type="SAM" id="MobiDB-lite"/>
    </source>
</evidence>
<dbReference type="Pfam" id="PF20152">
    <property type="entry name" value="DUF6534"/>
    <property type="match status" value="1"/>
</dbReference>
<keyword evidence="2" id="KW-1133">Transmembrane helix</keyword>
<dbReference type="PANTHER" id="PTHR40465:SF1">
    <property type="entry name" value="DUF6534 DOMAIN-CONTAINING PROTEIN"/>
    <property type="match status" value="1"/>
</dbReference>
<comment type="caution">
    <text evidence="4">The sequence shown here is derived from an EMBL/GenBank/DDBJ whole genome shotgun (WGS) entry which is preliminary data.</text>
</comment>
<feature type="transmembrane region" description="Helical" evidence="2">
    <location>
        <begin position="211"/>
        <end position="229"/>
    </location>
</feature>
<feature type="domain" description="DUF6534" evidence="3">
    <location>
        <begin position="176"/>
        <end position="261"/>
    </location>
</feature>
<proteinExistence type="predicted"/>
<dbReference type="AlphaFoldDB" id="A0A9P5XAK4"/>
<gene>
    <name evidence="4" type="ORF">P691DRAFT_801836</name>
</gene>
<dbReference type="EMBL" id="MU151186">
    <property type="protein sequence ID" value="KAF9447782.1"/>
    <property type="molecule type" value="Genomic_DNA"/>
</dbReference>
<keyword evidence="2" id="KW-0812">Transmembrane</keyword>
<keyword evidence="5" id="KW-1185">Reference proteome</keyword>
<feature type="compositionally biased region" description="Basic and acidic residues" evidence="1">
    <location>
        <begin position="352"/>
        <end position="363"/>
    </location>
</feature>
<reference evidence="4" key="1">
    <citation type="submission" date="2020-11" db="EMBL/GenBank/DDBJ databases">
        <authorList>
            <consortium name="DOE Joint Genome Institute"/>
            <person name="Ahrendt S."/>
            <person name="Riley R."/>
            <person name="Andreopoulos W."/>
            <person name="Labutti K."/>
            <person name="Pangilinan J."/>
            <person name="Ruiz-Duenas F.J."/>
            <person name="Barrasa J.M."/>
            <person name="Sanchez-Garcia M."/>
            <person name="Camarero S."/>
            <person name="Miyauchi S."/>
            <person name="Serrano A."/>
            <person name="Linde D."/>
            <person name="Babiker R."/>
            <person name="Drula E."/>
            <person name="Ayuso-Fernandez I."/>
            <person name="Pacheco R."/>
            <person name="Padilla G."/>
            <person name="Ferreira P."/>
            <person name="Barriuso J."/>
            <person name="Kellner H."/>
            <person name="Castanera R."/>
            <person name="Alfaro M."/>
            <person name="Ramirez L."/>
            <person name="Pisabarro A.G."/>
            <person name="Kuo A."/>
            <person name="Tritt A."/>
            <person name="Lipzen A."/>
            <person name="He G."/>
            <person name="Yan M."/>
            <person name="Ng V."/>
            <person name="Cullen D."/>
            <person name="Martin F."/>
            <person name="Rosso M.-N."/>
            <person name="Henrissat B."/>
            <person name="Hibbett D."/>
            <person name="Martinez A.T."/>
            <person name="Grigoriev I.V."/>
        </authorList>
    </citation>
    <scope>NUCLEOTIDE SEQUENCE</scope>
    <source>
        <strain evidence="4">MF-IS2</strain>
    </source>
</reference>
<feature type="transmembrane region" description="Helical" evidence="2">
    <location>
        <begin position="128"/>
        <end position="151"/>
    </location>
</feature>
<evidence type="ECO:0000259" key="3">
    <source>
        <dbReference type="Pfam" id="PF20152"/>
    </source>
</evidence>
<dbReference type="Proteomes" id="UP000807342">
    <property type="component" value="Unassembled WGS sequence"/>
</dbReference>
<feature type="transmembrane region" description="Helical" evidence="2">
    <location>
        <begin position="163"/>
        <end position="190"/>
    </location>
</feature>
<protein>
    <recommendedName>
        <fullName evidence="3">DUF6534 domain-containing protein</fullName>
    </recommendedName>
</protein>
<evidence type="ECO:0000313" key="4">
    <source>
        <dbReference type="EMBL" id="KAF9447782.1"/>
    </source>
</evidence>
<evidence type="ECO:0000256" key="2">
    <source>
        <dbReference type="SAM" id="Phobius"/>
    </source>
</evidence>
<evidence type="ECO:0000313" key="5">
    <source>
        <dbReference type="Proteomes" id="UP000807342"/>
    </source>
</evidence>
<feature type="transmembrane region" description="Helical" evidence="2">
    <location>
        <begin position="55"/>
        <end position="76"/>
    </location>
</feature>
<accession>A0A9P5XAK4</accession>
<name>A0A9P5XAK4_9AGAR</name>